<feature type="domain" description="DUF4136" evidence="2">
    <location>
        <begin position="42"/>
        <end position="199"/>
    </location>
</feature>
<name>A0A9X3U071_9PROT</name>
<proteinExistence type="predicted"/>
<organism evidence="3 4">
    <name type="scientific">Govanella unica</name>
    <dbReference type="NCBI Taxonomy" id="2975056"/>
    <lineage>
        <taxon>Bacteria</taxon>
        <taxon>Pseudomonadati</taxon>
        <taxon>Pseudomonadota</taxon>
        <taxon>Alphaproteobacteria</taxon>
        <taxon>Emcibacterales</taxon>
        <taxon>Govanellaceae</taxon>
        <taxon>Govanella</taxon>
    </lineage>
</organism>
<evidence type="ECO:0000313" key="4">
    <source>
        <dbReference type="Proteomes" id="UP001141619"/>
    </source>
</evidence>
<evidence type="ECO:0000256" key="1">
    <source>
        <dbReference type="SAM" id="SignalP"/>
    </source>
</evidence>
<feature type="signal peptide" evidence="1">
    <location>
        <begin position="1"/>
        <end position="21"/>
    </location>
</feature>
<evidence type="ECO:0000313" key="3">
    <source>
        <dbReference type="EMBL" id="MDA5194677.1"/>
    </source>
</evidence>
<keyword evidence="1" id="KW-0732">Signal</keyword>
<dbReference type="Gene3D" id="3.30.160.670">
    <property type="match status" value="1"/>
</dbReference>
<reference evidence="3" key="1">
    <citation type="submission" date="2022-08" db="EMBL/GenBank/DDBJ databases">
        <authorList>
            <person name="Vandamme P."/>
            <person name="Hettiarachchi A."/>
            <person name="Peeters C."/>
            <person name="Cnockaert M."/>
            <person name="Carlier A."/>
        </authorList>
    </citation>
    <scope>NUCLEOTIDE SEQUENCE</scope>
    <source>
        <strain evidence="3">LMG 31809</strain>
    </source>
</reference>
<accession>A0A9X3U071</accession>
<keyword evidence="4" id="KW-1185">Reference proteome</keyword>
<feature type="chain" id="PRO_5040904908" evidence="1">
    <location>
        <begin position="22"/>
        <end position="213"/>
    </location>
</feature>
<dbReference type="AlphaFoldDB" id="A0A9X3U071"/>
<dbReference type="EMBL" id="JANWOI010000004">
    <property type="protein sequence ID" value="MDA5194677.1"/>
    <property type="molecule type" value="Genomic_DNA"/>
</dbReference>
<dbReference type="Pfam" id="PF13590">
    <property type="entry name" value="DUF4136"/>
    <property type="match status" value="1"/>
</dbReference>
<dbReference type="Proteomes" id="UP001141619">
    <property type="component" value="Unassembled WGS sequence"/>
</dbReference>
<dbReference type="InterPro" id="IPR025411">
    <property type="entry name" value="DUF4136"/>
</dbReference>
<sequence>MRKTIWTFAALALAVMVAGCASSFNSDVTRFHRLTQPAGESFVVQPMDPENRGSLEFAQYAADVSNRMVALGYHLGTPGTHTDLTVRLGYMVDEGRTAIRSYSSSFYGGYGWGGYGWGRRGFFNPYYGGYWGYPGFDEPDIRSYVVYGRKLAMDIDRNGPDGKPVQRLFEGRVESHGSDNRLTEVMPYMIAAMFKDFPGASGVTQTVKIPLGK</sequence>
<reference evidence="3" key="2">
    <citation type="journal article" date="2023" name="Syst. Appl. Microbiol.">
        <title>Govania unica gen. nov., sp. nov., a rare biosphere bacterium that represents a novel family in the class Alphaproteobacteria.</title>
        <authorList>
            <person name="Vandamme P."/>
            <person name="Peeters C."/>
            <person name="Hettiarachchi A."/>
            <person name="Cnockaert M."/>
            <person name="Carlier A."/>
        </authorList>
    </citation>
    <scope>NUCLEOTIDE SEQUENCE</scope>
    <source>
        <strain evidence="3">LMG 31809</strain>
    </source>
</reference>
<dbReference type="RefSeq" id="WP_274944382.1">
    <property type="nucleotide sequence ID" value="NZ_JANWOI010000004.1"/>
</dbReference>
<gene>
    <name evidence="3" type="ORF">NYP16_12015</name>
</gene>
<evidence type="ECO:0000259" key="2">
    <source>
        <dbReference type="Pfam" id="PF13590"/>
    </source>
</evidence>
<dbReference type="PROSITE" id="PS51257">
    <property type="entry name" value="PROKAR_LIPOPROTEIN"/>
    <property type="match status" value="1"/>
</dbReference>
<comment type="caution">
    <text evidence="3">The sequence shown here is derived from an EMBL/GenBank/DDBJ whole genome shotgun (WGS) entry which is preliminary data.</text>
</comment>
<protein>
    <submittedName>
        <fullName evidence="3">DUF4136 domain-containing protein</fullName>
    </submittedName>
</protein>